<proteinExistence type="predicted"/>
<evidence type="ECO:0008006" key="10">
    <source>
        <dbReference type="Google" id="ProtNLM"/>
    </source>
</evidence>
<evidence type="ECO:0000256" key="5">
    <source>
        <dbReference type="ARBA" id="ARBA00023242"/>
    </source>
</evidence>
<dbReference type="GO" id="GO:0005634">
    <property type="term" value="C:nucleus"/>
    <property type="evidence" value="ECO:0007669"/>
    <property type="project" value="UniProtKB-SubCell"/>
</dbReference>
<evidence type="ECO:0000313" key="9">
    <source>
        <dbReference type="Proteomes" id="UP001210925"/>
    </source>
</evidence>
<comment type="subcellular location">
    <subcellularLocation>
        <location evidence="1">Nucleus</location>
    </subcellularLocation>
</comment>
<keyword evidence="3" id="KW-0805">Transcription regulation</keyword>
<evidence type="ECO:0000256" key="3">
    <source>
        <dbReference type="ARBA" id="ARBA00023015"/>
    </source>
</evidence>
<dbReference type="CDD" id="cd12148">
    <property type="entry name" value="fungal_TF_MHR"/>
    <property type="match status" value="1"/>
</dbReference>
<dbReference type="Pfam" id="PF00172">
    <property type="entry name" value="Zn_clus"/>
    <property type="match status" value="1"/>
</dbReference>
<name>A0AAD5Y676_9FUNG</name>
<evidence type="ECO:0000259" key="6">
    <source>
        <dbReference type="Pfam" id="PF00172"/>
    </source>
</evidence>
<evidence type="ECO:0000259" key="7">
    <source>
        <dbReference type="Pfam" id="PF04082"/>
    </source>
</evidence>
<dbReference type="EMBL" id="JADGKB010000008">
    <property type="protein sequence ID" value="KAJ3260992.1"/>
    <property type="molecule type" value="Genomic_DNA"/>
</dbReference>
<sequence length="592" mass="67958">MRNLKQKCDRARPKCSACIASELVCHYSEKRPSFKHPVTEKEKLLERRLIQLEAAISAARNNSLGLLPQNSFYVAQVPTGDSPIGLPPSPNVERSDLFELAIRSLHHLIFIHADFIRSWSDISPMLKFALQAHGALLADTEMLKDADRNTLATYFLDKSTAHFTKAVANPTVACVMAMLMNSLSYIRLDRANEGFQYFNFTVSVAKNLGINSELKLLTLAATETEREYLRSIWWWIYKWDRFLIYKNKHNLCDKDCNISLPGSSMNSEDVDKQAVLGMEIMAMDEWFTPGLPNQTLPAYRVLLWRIMGKVLQFSYLYQKQESLNPLYVMSTLDSALQVWKSNLPDYLSYHLSLIYKDQPVQNPHETWVVLDTFMTFNYVRVLLFSHLIMNRIIEDKEKVLKSYIFQQSLATAIENAKILAFLLSHDANFEYGTGILGFFAFYTSFPLLIGRCLNLPEQEKIFVNVALETHLSFIKHHAQIFQRVPPFADALEYLMAITDPYKVIFDFIHIHTLGQDPNMEYTSPFPMPEMYASPNTLENILSPASNTLDSMLSPPMNTTIFQEIANEFAEHKIQDPPTTNSHYPVNPIFKIE</sequence>
<dbReference type="CDD" id="cd00067">
    <property type="entry name" value="GAL4"/>
    <property type="match status" value="1"/>
</dbReference>
<evidence type="ECO:0000256" key="1">
    <source>
        <dbReference type="ARBA" id="ARBA00004123"/>
    </source>
</evidence>
<protein>
    <recommendedName>
        <fullName evidence="10">Transcription factor domain-containing protein</fullName>
    </recommendedName>
</protein>
<dbReference type="InterPro" id="IPR036864">
    <property type="entry name" value="Zn2-C6_fun-type_DNA-bd_sf"/>
</dbReference>
<dbReference type="PANTHER" id="PTHR47338:SF5">
    <property type="entry name" value="ZN(II)2CYS6 TRANSCRIPTION FACTOR (EUROFUNG)"/>
    <property type="match status" value="1"/>
</dbReference>
<evidence type="ECO:0000313" key="8">
    <source>
        <dbReference type="EMBL" id="KAJ3260992.1"/>
    </source>
</evidence>
<organism evidence="8 9">
    <name type="scientific">Boothiomyces macroporosus</name>
    <dbReference type="NCBI Taxonomy" id="261099"/>
    <lineage>
        <taxon>Eukaryota</taxon>
        <taxon>Fungi</taxon>
        <taxon>Fungi incertae sedis</taxon>
        <taxon>Chytridiomycota</taxon>
        <taxon>Chytridiomycota incertae sedis</taxon>
        <taxon>Chytridiomycetes</taxon>
        <taxon>Rhizophydiales</taxon>
        <taxon>Terramycetaceae</taxon>
        <taxon>Boothiomyces</taxon>
    </lineage>
</organism>
<feature type="domain" description="Zn(2)-C6 fungal-type" evidence="6">
    <location>
        <begin position="2"/>
        <end position="31"/>
    </location>
</feature>
<dbReference type="Proteomes" id="UP001210925">
    <property type="component" value="Unassembled WGS sequence"/>
</dbReference>
<dbReference type="GO" id="GO:0000981">
    <property type="term" value="F:DNA-binding transcription factor activity, RNA polymerase II-specific"/>
    <property type="evidence" value="ECO:0007669"/>
    <property type="project" value="InterPro"/>
</dbReference>
<dbReference type="SUPFAM" id="SSF57701">
    <property type="entry name" value="Zn2/Cys6 DNA-binding domain"/>
    <property type="match status" value="1"/>
</dbReference>
<dbReference type="Pfam" id="PF04082">
    <property type="entry name" value="Fungal_trans"/>
    <property type="match status" value="1"/>
</dbReference>
<dbReference type="GO" id="GO:0008270">
    <property type="term" value="F:zinc ion binding"/>
    <property type="evidence" value="ECO:0007669"/>
    <property type="project" value="InterPro"/>
</dbReference>
<dbReference type="GO" id="GO:0006351">
    <property type="term" value="P:DNA-templated transcription"/>
    <property type="evidence" value="ECO:0007669"/>
    <property type="project" value="InterPro"/>
</dbReference>
<comment type="caution">
    <text evidence="8">The sequence shown here is derived from an EMBL/GenBank/DDBJ whole genome shotgun (WGS) entry which is preliminary data.</text>
</comment>
<evidence type="ECO:0000256" key="4">
    <source>
        <dbReference type="ARBA" id="ARBA00023163"/>
    </source>
</evidence>
<keyword evidence="5" id="KW-0539">Nucleus</keyword>
<dbReference type="AlphaFoldDB" id="A0AAD5Y676"/>
<keyword evidence="4" id="KW-0804">Transcription</keyword>
<gene>
    <name evidence="8" type="ORF">HK103_006947</name>
</gene>
<keyword evidence="9" id="KW-1185">Reference proteome</keyword>
<dbReference type="InterPro" id="IPR007219">
    <property type="entry name" value="XnlR_reg_dom"/>
</dbReference>
<dbReference type="GO" id="GO:0003677">
    <property type="term" value="F:DNA binding"/>
    <property type="evidence" value="ECO:0007669"/>
    <property type="project" value="InterPro"/>
</dbReference>
<accession>A0AAD5Y676</accession>
<dbReference type="InterPro" id="IPR050815">
    <property type="entry name" value="TF_fung"/>
</dbReference>
<keyword evidence="2" id="KW-0479">Metal-binding</keyword>
<dbReference type="Gene3D" id="4.10.240.10">
    <property type="entry name" value="Zn(2)-C6 fungal-type DNA-binding domain"/>
    <property type="match status" value="1"/>
</dbReference>
<dbReference type="PANTHER" id="PTHR47338">
    <property type="entry name" value="ZN(II)2CYS6 TRANSCRIPTION FACTOR (EUROFUNG)-RELATED"/>
    <property type="match status" value="1"/>
</dbReference>
<reference evidence="8" key="1">
    <citation type="submission" date="2020-05" db="EMBL/GenBank/DDBJ databases">
        <title>Phylogenomic resolution of chytrid fungi.</title>
        <authorList>
            <person name="Stajich J.E."/>
            <person name="Amses K."/>
            <person name="Simmons R."/>
            <person name="Seto K."/>
            <person name="Myers J."/>
            <person name="Bonds A."/>
            <person name="Quandt C.A."/>
            <person name="Barry K."/>
            <person name="Liu P."/>
            <person name="Grigoriev I."/>
            <person name="Longcore J.E."/>
            <person name="James T.Y."/>
        </authorList>
    </citation>
    <scope>NUCLEOTIDE SEQUENCE</scope>
    <source>
        <strain evidence="8">PLAUS21</strain>
    </source>
</reference>
<dbReference type="InterPro" id="IPR001138">
    <property type="entry name" value="Zn2Cys6_DnaBD"/>
</dbReference>
<evidence type="ECO:0000256" key="2">
    <source>
        <dbReference type="ARBA" id="ARBA00022723"/>
    </source>
</evidence>
<feature type="domain" description="Xylanolytic transcriptional activator regulatory" evidence="7">
    <location>
        <begin position="124"/>
        <end position="340"/>
    </location>
</feature>